<evidence type="ECO:0000313" key="3">
    <source>
        <dbReference type="Proteomes" id="UP001178507"/>
    </source>
</evidence>
<comment type="caution">
    <text evidence="2">The sequence shown here is derived from an EMBL/GenBank/DDBJ whole genome shotgun (WGS) entry which is preliminary data.</text>
</comment>
<name>A0AA36I7U5_9DINO</name>
<feature type="region of interest" description="Disordered" evidence="1">
    <location>
        <begin position="32"/>
        <end position="106"/>
    </location>
</feature>
<protein>
    <submittedName>
        <fullName evidence="2">Uncharacterized protein</fullName>
    </submittedName>
</protein>
<organism evidence="2 3">
    <name type="scientific">Effrenium voratum</name>
    <dbReference type="NCBI Taxonomy" id="2562239"/>
    <lineage>
        <taxon>Eukaryota</taxon>
        <taxon>Sar</taxon>
        <taxon>Alveolata</taxon>
        <taxon>Dinophyceae</taxon>
        <taxon>Suessiales</taxon>
        <taxon>Symbiodiniaceae</taxon>
        <taxon>Effrenium</taxon>
    </lineage>
</organism>
<dbReference type="EMBL" id="CAUJNA010000926">
    <property type="protein sequence ID" value="CAJ1382662.1"/>
    <property type="molecule type" value="Genomic_DNA"/>
</dbReference>
<feature type="compositionally biased region" description="Basic residues" evidence="1">
    <location>
        <begin position="66"/>
        <end position="80"/>
    </location>
</feature>
<feature type="non-terminal residue" evidence="2">
    <location>
        <position position="1"/>
    </location>
</feature>
<sequence>AHLQCTTQALEPFRNAILGVFHVHVQTLLYPEKDGETPKERRKREAATRKRAREAAAKEKEDVRRALKAQRAQRARKKRENQKLKDQRAEFKAKAEDDEAGDRSAL</sequence>
<evidence type="ECO:0000313" key="2">
    <source>
        <dbReference type="EMBL" id="CAJ1382662.1"/>
    </source>
</evidence>
<feature type="compositionally biased region" description="Basic and acidic residues" evidence="1">
    <location>
        <begin position="32"/>
        <end position="65"/>
    </location>
</feature>
<reference evidence="2" key="1">
    <citation type="submission" date="2023-08" db="EMBL/GenBank/DDBJ databases">
        <authorList>
            <person name="Chen Y."/>
            <person name="Shah S."/>
            <person name="Dougan E. K."/>
            <person name="Thang M."/>
            <person name="Chan C."/>
        </authorList>
    </citation>
    <scope>NUCLEOTIDE SEQUENCE</scope>
</reference>
<proteinExistence type="predicted"/>
<feature type="compositionally biased region" description="Basic and acidic residues" evidence="1">
    <location>
        <begin position="81"/>
        <end position="106"/>
    </location>
</feature>
<gene>
    <name evidence="2" type="ORF">EVOR1521_LOCUS9989</name>
</gene>
<keyword evidence="3" id="KW-1185">Reference proteome</keyword>
<accession>A0AA36I7U5</accession>
<dbReference type="Proteomes" id="UP001178507">
    <property type="component" value="Unassembled WGS sequence"/>
</dbReference>
<evidence type="ECO:0000256" key="1">
    <source>
        <dbReference type="SAM" id="MobiDB-lite"/>
    </source>
</evidence>
<feature type="non-terminal residue" evidence="2">
    <location>
        <position position="106"/>
    </location>
</feature>
<dbReference type="AlphaFoldDB" id="A0AA36I7U5"/>